<evidence type="ECO:0000313" key="3">
    <source>
        <dbReference type="Proteomes" id="UP001066276"/>
    </source>
</evidence>
<accession>A0AAV7N0X9</accession>
<dbReference type="Proteomes" id="UP001066276">
    <property type="component" value="Chromosome 9"/>
</dbReference>
<evidence type="ECO:0000256" key="1">
    <source>
        <dbReference type="SAM" id="MobiDB-lite"/>
    </source>
</evidence>
<gene>
    <name evidence="2" type="ORF">NDU88_006324</name>
</gene>
<feature type="compositionally biased region" description="Polar residues" evidence="1">
    <location>
        <begin position="71"/>
        <end position="86"/>
    </location>
</feature>
<reference evidence="2" key="1">
    <citation type="journal article" date="2022" name="bioRxiv">
        <title>Sequencing and chromosome-scale assembly of the giantPleurodeles waltlgenome.</title>
        <authorList>
            <person name="Brown T."/>
            <person name="Elewa A."/>
            <person name="Iarovenko S."/>
            <person name="Subramanian E."/>
            <person name="Araus A.J."/>
            <person name="Petzold A."/>
            <person name="Susuki M."/>
            <person name="Suzuki K.-i.T."/>
            <person name="Hayashi T."/>
            <person name="Toyoda A."/>
            <person name="Oliveira C."/>
            <person name="Osipova E."/>
            <person name="Leigh N.D."/>
            <person name="Simon A."/>
            <person name="Yun M.H."/>
        </authorList>
    </citation>
    <scope>NUCLEOTIDE SEQUENCE</scope>
    <source>
        <strain evidence="2">20211129_DDA</strain>
        <tissue evidence="2">Liver</tissue>
    </source>
</reference>
<evidence type="ECO:0000313" key="2">
    <source>
        <dbReference type="EMBL" id="KAJ1108954.1"/>
    </source>
</evidence>
<sequence>MGDSPGPVIRLRGAGDLEQSTFKLKDAPSWRQPRLRRVRQWRALQRLSKLPVAREKEGRPTEGHVEAQVDSPANASATEGGASSNLGLDGRDAPRDREGCGLQGRGPADWHAAGDSAVQRTEGRSARRKGWEPLTSALRGMVSGALRLPE</sequence>
<dbReference type="EMBL" id="JANPWB010000013">
    <property type="protein sequence ID" value="KAJ1108954.1"/>
    <property type="molecule type" value="Genomic_DNA"/>
</dbReference>
<feature type="compositionally biased region" description="Basic and acidic residues" evidence="1">
    <location>
        <begin position="121"/>
        <end position="131"/>
    </location>
</feature>
<proteinExistence type="predicted"/>
<keyword evidence="3" id="KW-1185">Reference proteome</keyword>
<feature type="compositionally biased region" description="Basic and acidic residues" evidence="1">
    <location>
        <begin position="89"/>
        <end position="99"/>
    </location>
</feature>
<comment type="caution">
    <text evidence="2">The sequence shown here is derived from an EMBL/GenBank/DDBJ whole genome shotgun (WGS) entry which is preliminary data.</text>
</comment>
<protein>
    <submittedName>
        <fullName evidence="2">Uncharacterized protein</fullName>
    </submittedName>
</protein>
<name>A0AAV7N0X9_PLEWA</name>
<feature type="region of interest" description="Disordered" evidence="1">
    <location>
        <begin position="50"/>
        <end position="132"/>
    </location>
</feature>
<feature type="compositionally biased region" description="Basic and acidic residues" evidence="1">
    <location>
        <begin position="52"/>
        <end position="67"/>
    </location>
</feature>
<dbReference type="AlphaFoldDB" id="A0AAV7N0X9"/>
<organism evidence="2 3">
    <name type="scientific">Pleurodeles waltl</name>
    <name type="common">Iberian ribbed newt</name>
    <dbReference type="NCBI Taxonomy" id="8319"/>
    <lineage>
        <taxon>Eukaryota</taxon>
        <taxon>Metazoa</taxon>
        <taxon>Chordata</taxon>
        <taxon>Craniata</taxon>
        <taxon>Vertebrata</taxon>
        <taxon>Euteleostomi</taxon>
        <taxon>Amphibia</taxon>
        <taxon>Batrachia</taxon>
        <taxon>Caudata</taxon>
        <taxon>Salamandroidea</taxon>
        <taxon>Salamandridae</taxon>
        <taxon>Pleurodelinae</taxon>
        <taxon>Pleurodeles</taxon>
    </lineage>
</organism>